<evidence type="ECO:0000313" key="2">
    <source>
        <dbReference type="Proteomes" id="UP001231649"/>
    </source>
</evidence>
<organism evidence="1 2">
    <name type="scientific">Mythimna loreyi</name>
    <dbReference type="NCBI Taxonomy" id="667449"/>
    <lineage>
        <taxon>Eukaryota</taxon>
        <taxon>Metazoa</taxon>
        <taxon>Ecdysozoa</taxon>
        <taxon>Arthropoda</taxon>
        <taxon>Hexapoda</taxon>
        <taxon>Insecta</taxon>
        <taxon>Pterygota</taxon>
        <taxon>Neoptera</taxon>
        <taxon>Endopterygota</taxon>
        <taxon>Lepidoptera</taxon>
        <taxon>Glossata</taxon>
        <taxon>Ditrysia</taxon>
        <taxon>Noctuoidea</taxon>
        <taxon>Noctuidae</taxon>
        <taxon>Noctuinae</taxon>
        <taxon>Hadenini</taxon>
        <taxon>Mythimna</taxon>
    </lineage>
</organism>
<protein>
    <submittedName>
        <fullName evidence="1">Uncharacterized protein</fullName>
    </submittedName>
</protein>
<proteinExistence type="predicted"/>
<evidence type="ECO:0000313" key="1">
    <source>
        <dbReference type="EMBL" id="KAJ8722299.1"/>
    </source>
</evidence>
<keyword evidence="2" id="KW-1185">Reference proteome</keyword>
<accession>A0ACC2QRV2</accession>
<comment type="caution">
    <text evidence="1">The sequence shown here is derived from an EMBL/GenBank/DDBJ whole genome shotgun (WGS) entry which is preliminary data.</text>
</comment>
<gene>
    <name evidence="1" type="ORF">PYW08_004701</name>
</gene>
<dbReference type="EMBL" id="CM056792">
    <property type="protein sequence ID" value="KAJ8722299.1"/>
    <property type="molecule type" value="Genomic_DNA"/>
</dbReference>
<sequence length="488" mass="55927">MERLLIVVLFVYVVTCLQYTSADETVISEVLTPTNTDTEKADKLKRQSRSYYNYRYGAPRPIYDRLEYARQEYDRPRCGRCDDRRDDRDDRDDDYDRRDRYDDDRRGHKPTSGSRYDSRKNYDSDEDRYSDRKGGQKNGTEEDNGDNKSSYDDKDSRPSGGSRRGSDRDRDRDRGRDRDRDRRRGGDRYDDRDRYKPDYYDRFLRERDPYRERDYYDDYRPRRPAYDRYYPSYDDGLSRYDGYAGARRPIYDGYDDGYGGYGPSVGRGPHDSFRPWDETYRGQAGWDAGGRGYYFASGRPEAAPVAGWGRPEYSRPQEPGYQSVGYSGYGGTYREPYAQSGNGYSYGQGGYGQGSASYGQTAGYGQGASYGQGYGQGAGAAAYGQSFAGYGQSGSGWHSVGRPYRDESGVKKLDNRDNYNQDSKRSQNSYEQSSRQPATFGQTANYGQSGYQQGYSQSSSTTPGTSYLFQREDEQVTVKAEDTTKKPS</sequence>
<name>A0ACC2QRV2_9NEOP</name>
<reference evidence="1" key="1">
    <citation type="submission" date="2023-03" db="EMBL/GenBank/DDBJ databases">
        <title>Chromosome-level genomes of two armyworms, Mythimna separata and Mythimna loreyi, provide insights into the biosynthesis and reception of sex pheromones.</title>
        <authorList>
            <person name="Zhao H."/>
        </authorList>
    </citation>
    <scope>NUCLEOTIDE SEQUENCE</scope>
    <source>
        <strain evidence="1">BeijingLab</strain>
    </source>
</reference>
<dbReference type="Proteomes" id="UP001231649">
    <property type="component" value="Chromosome 16"/>
</dbReference>